<dbReference type="Gene3D" id="3.40.50.2000">
    <property type="entry name" value="Glycogen Phosphorylase B"/>
    <property type="match status" value="2"/>
</dbReference>
<dbReference type="Proteomes" id="UP000177006">
    <property type="component" value="Unassembled WGS sequence"/>
</dbReference>
<dbReference type="STRING" id="1797457.A2160_02385"/>
<proteinExistence type="predicted"/>
<gene>
    <name evidence="2" type="ORF">A2160_02385</name>
</gene>
<evidence type="ECO:0000259" key="1">
    <source>
        <dbReference type="Pfam" id="PF13439"/>
    </source>
</evidence>
<name>A0A1F5E7N4_9BACT</name>
<dbReference type="AlphaFoldDB" id="A0A1F5E7N4"/>
<dbReference type="PANTHER" id="PTHR45947:SF3">
    <property type="entry name" value="SULFOQUINOVOSYL TRANSFERASE SQD2"/>
    <property type="match status" value="1"/>
</dbReference>
<dbReference type="GO" id="GO:0016757">
    <property type="term" value="F:glycosyltransferase activity"/>
    <property type="evidence" value="ECO:0007669"/>
    <property type="project" value="TreeGrafter"/>
</dbReference>
<organism evidence="2 3">
    <name type="scientific">Candidatus Beckwithbacteria bacterium RBG_13_42_9</name>
    <dbReference type="NCBI Taxonomy" id="1797457"/>
    <lineage>
        <taxon>Bacteria</taxon>
        <taxon>Candidatus Beckwithiibacteriota</taxon>
    </lineage>
</organism>
<dbReference type="PANTHER" id="PTHR45947">
    <property type="entry name" value="SULFOQUINOVOSYL TRANSFERASE SQD2"/>
    <property type="match status" value="1"/>
</dbReference>
<comment type="caution">
    <text evidence="2">The sequence shown here is derived from an EMBL/GenBank/DDBJ whole genome shotgun (WGS) entry which is preliminary data.</text>
</comment>
<dbReference type="Pfam" id="PF13439">
    <property type="entry name" value="Glyco_transf_4"/>
    <property type="match status" value="1"/>
</dbReference>
<dbReference type="Pfam" id="PF13692">
    <property type="entry name" value="Glyco_trans_1_4"/>
    <property type="match status" value="1"/>
</dbReference>
<feature type="domain" description="Glycosyltransferase subfamily 4-like N-terminal" evidence="1">
    <location>
        <begin position="16"/>
        <end position="177"/>
    </location>
</feature>
<dbReference type="SUPFAM" id="SSF53756">
    <property type="entry name" value="UDP-Glycosyltransferase/glycogen phosphorylase"/>
    <property type="match status" value="1"/>
</dbReference>
<dbReference type="EMBL" id="MEZK01000010">
    <property type="protein sequence ID" value="OGD63316.1"/>
    <property type="molecule type" value="Genomic_DNA"/>
</dbReference>
<evidence type="ECO:0000313" key="2">
    <source>
        <dbReference type="EMBL" id="OGD63316.1"/>
    </source>
</evidence>
<dbReference type="InterPro" id="IPR028098">
    <property type="entry name" value="Glyco_trans_4-like_N"/>
</dbReference>
<evidence type="ECO:0000313" key="3">
    <source>
        <dbReference type="Proteomes" id="UP000177006"/>
    </source>
</evidence>
<dbReference type="InterPro" id="IPR050194">
    <property type="entry name" value="Glycosyltransferase_grp1"/>
</dbReference>
<sequence>MKILFLSIYSGHYQRGMETVVQELAMELGKRQHKVMVLQGGPIRKGFQDFETRSLAWRLKWPKINNTGFLRKLFLDYYSRQILGFSLKAFRQIKLFKPDILIPANGGWQSLLAKLYCGLTKARLVIMGQAGLGWDDRWNLKMKPDLFVALSKRNSRWAREHSFSQQKIVVIPNGVNLVKFKPTGLKLPLNLLRPTVLCVAGSEKYKRVKETIMAVAQLKRGSLLLVTQSSTYDKFGKEVLGKRFLRKRFTHEEMPCVYRSADIFTLVSESSEAFGIVYLEAMASKLPIVATDDFLRREIIGPAGLYIKSPQNSLLYAQKLQQALRREWGSLAAKRVKKFSWVKIASSYEKAFNQLYEKIN</sequence>
<protein>
    <recommendedName>
        <fullName evidence="1">Glycosyltransferase subfamily 4-like N-terminal domain-containing protein</fullName>
    </recommendedName>
</protein>
<reference evidence="2 3" key="1">
    <citation type="journal article" date="2016" name="Nat. Commun.">
        <title>Thousands of microbial genomes shed light on interconnected biogeochemical processes in an aquifer system.</title>
        <authorList>
            <person name="Anantharaman K."/>
            <person name="Brown C.T."/>
            <person name="Hug L.A."/>
            <person name="Sharon I."/>
            <person name="Castelle C.J."/>
            <person name="Probst A.J."/>
            <person name="Thomas B.C."/>
            <person name="Singh A."/>
            <person name="Wilkins M.J."/>
            <person name="Karaoz U."/>
            <person name="Brodie E.L."/>
            <person name="Williams K.H."/>
            <person name="Hubbard S.S."/>
            <person name="Banfield J.F."/>
        </authorList>
    </citation>
    <scope>NUCLEOTIDE SEQUENCE [LARGE SCALE GENOMIC DNA]</scope>
</reference>
<accession>A0A1F5E7N4</accession>